<dbReference type="RefSeq" id="XP_018292969.1">
    <property type="nucleotide sequence ID" value="XM_018431183.1"/>
</dbReference>
<feature type="compositionally biased region" description="Low complexity" evidence="1">
    <location>
        <begin position="25"/>
        <end position="40"/>
    </location>
</feature>
<feature type="region of interest" description="Disordered" evidence="1">
    <location>
        <begin position="16"/>
        <end position="59"/>
    </location>
</feature>
<evidence type="ECO:0000313" key="2">
    <source>
        <dbReference type="EMBL" id="OAD74929.1"/>
    </source>
</evidence>
<dbReference type="GeneID" id="28992089"/>
<dbReference type="VEuPathDB" id="FungiDB:PHYBLDRAFT_144282"/>
<name>A0A167N445_PHYB8</name>
<keyword evidence="3" id="KW-1185">Reference proteome</keyword>
<dbReference type="Proteomes" id="UP000077315">
    <property type="component" value="Unassembled WGS sequence"/>
</dbReference>
<protein>
    <submittedName>
        <fullName evidence="2">Uncharacterized protein</fullName>
    </submittedName>
</protein>
<feature type="compositionally biased region" description="Basic and acidic residues" evidence="1">
    <location>
        <begin position="41"/>
        <end position="55"/>
    </location>
</feature>
<reference evidence="3" key="1">
    <citation type="submission" date="2015-06" db="EMBL/GenBank/DDBJ databases">
        <title>Expansion of signal transduction pathways in fungi by whole-genome duplication.</title>
        <authorList>
            <consortium name="DOE Joint Genome Institute"/>
            <person name="Corrochano L.M."/>
            <person name="Kuo A."/>
            <person name="Marcet-Houben M."/>
            <person name="Polaino S."/>
            <person name="Salamov A."/>
            <person name="Villalobos J.M."/>
            <person name="Alvarez M.I."/>
            <person name="Avalos J."/>
            <person name="Benito E.P."/>
            <person name="Benoit I."/>
            <person name="Burger G."/>
            <person name="Camino L.P."/>
            <person name="Canovas D."/>
            <person name="Cerda-Olmedo E."/>
            <person name="Cheng J.-F."/>
            <person name="Dominguez A."/>
            <person name="Elias M."/>
            <person name="Eslava A.P."/>
            <person name="Glaser F."/>
            <person name="Grimwood J."/>
            <person name="Gutierrez G."/>
            <person name="Heitman J."/>
            <person name="Henrissat B."/>
            <person name="Iturriaga E.A."/>
            <person name="Lang B.F."/>
            <person name="Lavin J.L."/>
            <person name="Lee S."/>
            <person name="Li W."/>
            <person name="Lindquist E."/>
            <person name="Lopez-Garcia S."/>
            <person name="Luque E.M."/>
            <person name="Marcos A.T."/>
            <person name="Martin J."/>
            <person name="McCluskey K."/>
            <person name="Medina H.R."/>
            <person name="Miralles-Duran A."/>
            <person name="Miyazaki A."/>
            <person name="Munoz-Torres E."/>
            <person name="Oguiza J.A."/>
            <person name="Ohm R."/>
            <person name="Olmedo M."/>
            <person name="Orejas M."/>
            <person name="Ortiz-Castellanos L."/>
            <person name="Pisabarro A.G."/>
            <person name="Rodriguez-Romero J."/>
            <person name="Ruiz-Herrera J."/>
            <person name="Ruiz-Vazquez R."/>
            <person name="Sanz C."/>
            <person name="Schackwitz W."/>
            <person name="Schmutz J."/>
            <person name="Shahriari M."/>
            <person name="Shelest E."/>
            <person name="Silva-Franco F."/>
            <person name="Soanes D."/>
            <person name="Syed K."/>
            <person name="Tagua V.G."/>
            <person name="Talbot N.J."/>
            <person name="Thon M."/>
            <person name="De vries R.P."/>
            <person name="Wiebenga A."/>
            <person name="Yadav J.S."/>
            <person name="Braun E.L."/>
            <person name="Baker S."/>
            <person name="Garre V."/>
            <person name="Horwitz B."/>
            <person name="Torres-Martinez S."/>
            <person name="Idnurm A."/>
            <person name="Herrera-Estrella A."/>
            <person name="Gabaldon T."/>
            <person name="Grigoriev I.V."/>
        </authorList>
    </citation>
    <scope>NUCLEOTIDE SEQUENCE [LARGE SCALE GENOMIC DNA]</scope>
    <source>
        <strain evidence="3">NRRL 1555(-)</strain>
    </source>
</reference>
<accession>A0A167N445</accession>
<dbReference type="EMBL" id="KV440978">
    <property type="protein sequence ID" value="OAD74929.1"/>
    <property type="molecule type" value="Genomic_DNA"/>
</dbReference>
<gene>
    <name evidence="2" type="ORF">PHYBLDRAFT_144282</name>
</gene>
<proteinExistence type="predicted"/>
<organism evidence="2 3">
    <name type="scientific">Phycomyces blakesleeanus (strain ATCC 8743b / DSM 1359 / FGSC 10004 / NBRC 33097 / NRRL 1555)</name>
    <dbReference type="NCBI Taxonomy" id="763407"/>
    <lineage>
        <taxon>Eukaryota</taxon>
        <taxon>Fungi</taxon>
        <taxon>Fungi incertae sedis</taxon>
        <taxon>Mucoromycota</taxon>
        <taxon>Mucoromycotina</taxon>
        <taxon>Mucoromycetes</taxon>
        <taxon>Mucorales</taxon>
        <taxon>Phycomycetaceae</taxon>
        <taxon>Phycomyces</taxon>
    </lineage>
</organism>
<evidence type="ECO:0000313" key="3">
    <source>
        <dbReference type="Proteomes" id="UP000077315"/>
    </source>
</evidence>
<dbReference type="AlphaFoldDB" id="A0A167N445"/>
<evidence type="ECO:0000256" key="1">
    <source>
        <dbReference type="SAM" id="MobiDB-lite"/>
    </source>
</evidence>
<sequence>MTHFPTDLDPLFLREHHLSLTRQQSNSSDSSNSSNSTMNSHYKEDDHDTMSDHPIPRMPTLRQFFKSATATDHSSRTKTENLNRLVSFYFIFLM</sequence>
<dbReference type="OrthoDB" id="10573763at2759"/>
<dbReference type="InParanoid" id="A0A167N445"/>